<dbReference type="RefSeq" id="WP_233488130.1">
    <property type="nucleotide sequence ID" value="NZ_CBFHGK010000003.1"/>
</dbReference>
<organism evidence="7 8">
    <name type="scientific">Nereida ignava</name>
    <dbReference type="NCBI Taxonomy" id="282199"/>
    <lineage>
        <taxon>Bacteria</taxon>
        <taxon>Pseudomonadati</taxon>
        <taxon>Pseudomonadota</taxon>
        <taxon>Alphaproteobacteria</taxon>
        <taxon>Rhodobacterales</taxon>
        <taxon>Roseobacteraceae</taxon>
        <taxon>Nereida</taxon>
    </lineage>
</organism>
<keyword evidence="6 7" id="KW-0012">Acyltransferase</keyword>
<evidence type="ECO:0000313" key="8">
    <source>
        <dbReference type="Proteomes" id="UP000048949"/>
    </source>
</evidence>
<keyword evidence="2" id="KW-1003">Cell membrane</keyword>
<evidence type="ECO:0000256" key="4">
    <source>
        <dbReference type="ARBA" id="ARBA00022679"/>
    </source>
</evidence>
<evidence type="ECO:0000256" key="3">
    <source>
        <dbReference type="ARBA" id="ARBA00022519"/>
    </source>
</evidence>
<dbReference type="PANTHER" id="PTHR30606:SF10">
    <property type="entry name" value="PHOSPHATIDYLINOSITOL MANNOSIDE ACYLTRANSFERASE"/>
    <property type="match status" value="1"/>
</dbReference>
<dbReference type="STRING" id="282199.GCA_001049735_00178"/>
<evidence type="ECO:0000256" key="2">
    <source>
        <dbReference type="ARBA" id="ARBA00022475"/>
    </source>
</evidence>
<gene>
    <name evidence="7" type="primary">htrB</name>
    <name evidence="7" type="ORF">NIG5292_00178</name>
</gene>
<sequence>MPRPVEPQTSATKSETRFASMLDRVTVQHWLTDLVLRTLIWLTKRLPYKTRVRLMGQIVSGGIARLAGYRKRAERNLALVFPQMPKPEIRRLAKAACDNAGRTVIENYSLNDLVKVVRQGTISGDGMTALRAALDVGRPVIFATGHFGNYEALRILLKDQGITIGALYRPMKNTFFNAHYVEAMQSVSGPMFAQGRSGTRGFVKHLRAGGPLVLLYDIYSGSSPEIPFMGQPTRTAQSIGELALKFDALVLPYFCIRNADGITFKTELEAPVEGDSPEAIMLELNRRLEQKVYAHPEQWFWIHRRWKNILGVSSN</sequence>
<dbReference type="EMBL" id="CVQV01000002">
    <property type="protein sequence ID" value="CRK74153.1"/>
    <property type="molecule type" value="Genomic_DNA"/>
</dbReference>
<dbReference type="Proteomes" id="UP000048949">
    <property type="component" value="Unassembled WGS sequence"/>
</dbReference>
<evidence type="ECO:0000256" key="1">
    <source>
        <dbReference type="ARBA" id="ARBA00004533"/>
    </source>
</evidence>
<proteinExistence type="predicted"/>
<dbReference type="GO" id="GO:0009247">
    <property type="term" value="P:glycolipid biosynthetic process"/>
    <property type="evidence" value="ECO:0007669"/>
    <property type="project" value="UniProtKB-ARBA"/>
</dbReference>
<protein>
    <submittedName>
        <fullName evidence="7">Lipid A biosynthesis lauroyl acyltransferase</fullName>
        <ecNumber evidence="7">2.3.1.-</ecNumber>
    </submittedName>
</protein>
<keyword evidence="4 7" id="KW-0808">Transferase</keyword>
<dbReference type="CDD" id="cd07984">
    <property type="entry name" value="LPLAT_LABLAT-like"/>
    <property type="match status" value="1"/>
</dbReference>
<accession>A0A0U1NI71</accession>
<dbReference type="AlphaFoldDB" id="A0A0U1NI71"/>
<name>A0A0U1NI71_9RHOB</name>
<dbReference type="InterPro" id="IPR004960">
    <property type="entry name" value="LipA_acyltrans"/>
</dbReference>
<evidence type="ECO:0000256" key="6">
    <source>
        <dbReference type="ARBA" id="ARBA00023315"/>
    </source>
</evidence>
<reference evidence="7 8" key="1">
    <citation type="submission" date="2015-04" db="EMBL/GenBank/DDBJ databases">
        <authorList>
            <person name="Syromyatnikov M.Y."/>
            <person name="Popov V.N."/>
        </authorList>
    </citation>
    <scope>NUCLEOTIDE SEQUENCE [LARGE SCALE GENOMIC DNA]</scope>
    <source>
        <strain evidence="7 8">CECT 5292</strain>
    </source>
</reference>
<keyword evidence="5" id="KW-0472">Membrane</keyword>
<dbReference type="EC" id="2.3.1.-" evidence="7"/>
<dbReference type="GO" id="GO:0016746">
    <property type="term" value="F:acyltransferase activity"/>
    <property type="evidence" value="ECO:0007669"/>
    <property type="project" value="UniProtKB-KW"/>
</dbReference>
<keyword evidence="3" id="KW-0997">Cell inner membrane</keyword>
<evidence type="ECO:0000256" key="5">
    <source>
        <dbReference type="ARBA" id="ARBA00023136"/>
    </source>
</evidence>
<dbReference type="PANTHER" id="PTHR30606">
    <property type="entry name" value="LIPID A BIOSYNTHESIS LAUROYL ACYLTRANSFERASE"/>
    <property type="match status" value="1"/>
</dbReference>
<dbReference type="GO" id="GO:0005886">
    <property type="term" value="C:plasma membrane"/>
    <property type="evidence" value="ECO:0007669"/>
    <property type="project" value="UniProtKB-SubCell"/>
</dbReference>
<dbReference type="Pfam" id="PF03279">
    <property type="entry name" value="Lip_A_acyltrans"/>
    <property type="match status" value="1"/>
</dbReference>
<comment type="subcellular location">
    <subcellularLocation>
        <location evidence="1">Cell inner membrane</location>
    </subcellularLocation>
</comment>
<evidence type="ECO:0000313" key="7">
    <source>
        <dbReference type="EMBL" id="CRK74153.1"/>
    </source>
</evidence>
<keyword evidence="8" id="KW-1185">Reference proteome</keyword>